<evidence type="ECO:0000313" key="7">
    <source>
        <dbReference type="Proteomes" id="UP000606889"/>
    </source>
</evidence>
<dbReference type="InterPro" id="IPR007627">
    <property type="entry name" value="RNA_pol_sigma70_r2"/>
</dbReference>
<keyword evidence="1" id="KW-0805">Transcription regulation</keyword>
<feature type="domain" description="RNA polymerase sigma-70" evidence="5">
    <location>
        <begin position="25"/>
        <end position="38"/>
    </location>
</feature>
<evidence type="ECO:0000256" key="1">
    <source>
        <dbReference type="ARBA" id="ARBA00023015"/>
    </source>
</evidence>
<dbReference type="InterPro" id="IPR014284">
    <property type="entry name" value="RNA_pol_sigma-70_dom"/>
</dbReference>
<dbReference type="InterPro" id="IPR000943">
    <property type="entry name" value="RNA_pol_sigma70"/>
</dbReference>
<dbReference type="SUPFAM" id="SSF88659">
    <property type="entry name" value="Sigma3 and sigma4 domains of RNA polymerase sigma factors"/>
    <property type="match status" value="1"/>
</dbReference>
<name>A0ABR7ECF4_9FIRM</name>
<dbReference type="Proteomes" id="UP000606889">
    <property type="component" value="Unassembled WGS sequence"/>
</dbReference>
<dbReference type="InterPro" id="IPR007630">
    <property type="entry name" value="RNA_pol_sigma70_r4"/>
</dbReference>
<dbReference type="EMBL" id="JACOON010000001">
    <property type="protein sequence ID" value="MBC5647318.1"/>
    <property type="molecule type" value="Genomic_DNA"/>
</dbReference>
<sequence length="167" mass="19062">MIEDNLSLVSFTAKKYTGKTAEFDDLMSVGSIGLIKAADSFDPLKHVQFSTYASHCIKNEILMYLRKNTKPEVPLEKWKEEALFCSEEDLVWMEMERKINRSKFTEIADQLPSRQKKIIYLRFGLDGKLEQSQKAVAAIAGVSQSCVSKVERKFIELLKADMDNDAK</sequence>
<evidence type="ECO:0000259" key="5">
    <source>
        <dbReference type="PROSITE" id="PS00715"/>
    </source>
</evidence>
<dbReference type="PROSITE" id="PS00715">
    <property type="entry name" value="SIGMA70_1"/>
    <property type="match status" value="1"/>
</dbReference>
<accession>A0ABR7ECF4</accession>
<dbReference type="SUPFAM" id="SSF88946">
    <property type="entry name" value="Sigma2 domain of RNA polymerase sigma factors"/>
    <property type="match status" value="1"/>
</dbReference>
<dbReference type="InterPro" id="IPR013324">
    <property type="entry name" value="RNA_pol_sigma_r3/r4-like"/>
</dbReference>
<comment type="caution">
    <text evidence="6">The sequence shown here is derived from an EMBL/GenBank/DDBJ whole genome shotgun (WGS) entry which is preliminary data.</text>
</comment>
<dbReference type="InterPro" id="IPR036388">
    <property type="entry name" value="WH-like_DNA-bd_sf"/>
</dbReference>
<dbReference type="PANTHER" id="PTHR30603:SF51">
    <property type="entry name" value="RNA POLYMERASE SIGMA-K FACTOR"/>
    <property type="match status" value="1"/>
</dbReference>
<keyword evidence="4" id="KW-0804">Transcription</keyword>
<dbReference type="NCBIfam" id="TIGR02937">
    <property type="entry name" value="sigma70-ECF"/>
    <property type="match status" value="1"/>
</dbReference>
<gene>
    <name evidence="6" type="ORF">H8S18_03100</name>
</gene>
<evidence type="ECO:0000256" key="2">
    <source>
        <dbReference type="ARBA" id="ARBA00023082"/>
    </source>
</evidence>
<evidence type="ECO:0000256" key="3">
    <source>
        <dbReference type="ARBA" id="ARBA00023125"/>
    </source>
</evidence>
<evidence type="ECO:0000313" key="6">
    <source>
        <dbReference type="EMBL" id="MBC5647318.1"/>
    </source>
</evidence>
<dbReference type="InterPro" id="IPR050239">
    <property type="entry name" value="Sigma-70_RNA_pol_init_factors"/>
</dbReference>
<keyword evidence="7" id="KW-1185">Reference proteome</keyword>
<dbReference type="PRINTS" id="PR00046">
    <property type="entry name" value="SIGMA70FCT"/>
</dbReference>
<dbReference type="Pfam" id="PF04545">
    <property type="entry name" value="Sigma70_r4"/>
    <property type="match status" value="1"/>
</dbReference>
<dbReference type="RefSeq" id="WP_186856822.1">
    <property type="nucleotide sequence ID" value="NZ_JACOON010000001.1"/>
</dbReference>
<proteinExistence type="predicted"/>
<dbReference type="PANTHER" id="PTHR30603">
    <property type="entry name" value="RNA POLYMERASE SIGMA FACTOR RPO"/>
    <property type="match status" value="1"/>
</dbReference>
<keyword evidence="2" id="KW-0731">Sigma factor</keyword>
<dbReference type="Pfam" id="PF04542">
    <property type="entry name" value="Sigma70_r2"/>
    <property type="match status" value="1"/>
</dbReference>
<dbReference type="Gene3D" id="1.10.10.10">
    <property type="entry name" value="Winged helix-like DNA-binding domain superfamily/Winged helix DNA-binding domain"/>
    <property type="match status" value="1"/>
</dbReference>
<organism evidence="6 7">
    <name type="scientific">Christensenella tenuis</name>
    <dbReference type="NCBI Taxonomy" id="2763033"/>
    <lineage>
        <taxon>Bacteria</taxon>
        <taxon>Bacillati</taxon>
        <taxon>Bacillota</taxon>
        <taxon>Clostridia</taxon>
        <taxon>Christensenellales</taxon>
        <taxon>Christensenellaceae</taxon>
        <taxon>Christensenella</taxon>
    </lineage>
</organism>
<dbReference type="Gene3D" id="1.20.120.1810">
    <property type="match status" value="1"/>
</dbReference>
<dbReference type="InterPro" id="IPR013325">
    <property type="entry name" value="RNA_pol_sigma_r2"/>
</dbReference>
<keyword evidence="3" id="KW-0238">DNA-binding</keyword>
<evidence type="ECO:0000256" key="4">
    <source>
        <dbReference type="ARBA" id="ARBA00023163"/>
    </source>
</evidence>
<protein>
    <submittedName>
        <fullName evidence="6">Sigma-70 family RNA polymerase sigma factor</fullName>
    </submittedName>
</protein>
<reference evidence="6 7" key="1">
    <citation type="submission" date="2020-08" db="EMBL/GenBank/DDBJ databases">
        <title>Genome public.</title>
        <authorList>
            <person name="Liu C."/>
            <person name="Sun Q."/>
        </authorList>
    </citation>
    <scope>NUCLEOTIDE SEQUENCE [LARGE SCALE GENOMIC DNA]</scope>
    <source>
        <strain evidence="6 7">NSJ-35</strain>
    </source>
</reference>